<evidence type="ECO:0000256" key="2">
    <source>
        <dbReference type="ARBA" id="ARBA00022723"/>
    </source>
</evidence>
<dbReference type="PANTHER" id="PTHR37302:SF1">
    <property type="entry name" value="PROTEIN DINB"/>
    <property type="match status" value="1"/>
</dbReference>
<evidence type="ECO:0000313" key="4">
    <source>
        <dbReference type="EMBL" id="KQK29949.1"/>
    </source>
</evidence>
<proteinExistence type="inferred from homology"/>
<accession>A0A0Q3I5E0</accession>
<dbReference type="EMBL" id="LMAR01000044">
    <property type="protein sequence ID" value="KQK29949.1"/>
    <property type="molecule type" value="Genomic_DNA"/>
</dbReference>
<dbReference type="OrthoDB" id="9807509at2"/>
<protein>
    <submittedName>
        <fullName evidence="4">Damage-inducible protein DinB</fullName>
    </submittedName>
</protein>
<dbReference type="Gene3D" id="1.20.120.450">
    <property type="entry name" value="dinb family like domain"/>
    <property type="match status" value="1"/>
</dbReference>
<evidence type="ECO:0000313" key="6">
    <source>
        <dbReference type="Proteomes" id="UP000051562"/>
    </source>
</evidence>
<gene>
    <name evidence="4" type="ORF">ARD30_15970</name>
    <name evidence="5" type="ORF">SAMN05660750_01924</name>
</gene>
<dbReference type="InterPro" id="IPR007837">
    <property type="entry name" value="DinB"/>
</dbReference>
<dbReference type="RefSeq" id="WP_055728749.1">
    <property type="nucleotide sequence ID" value="NZ_FUYX01000004.1"/>
</dbReference>
<keyword evidence="6" id="KW-1185">Reference proteome</keyword>
<evidence type="ECO:0000313" key="7">
    <source>
        <dbReference type="Proteomes" id="UP000190130"/>
    </source>
</evidence>
<evidence type="ECO:0000256" key="3">
    <source>
        <dbReference type="PIRSR" id="PIRSR607837-1"/>
    </source>
</evidence>
<feature type="binding site" evidence="3">
    <location>
        <position position="137"/>
    </location>
    <ligand>
        <name>a divalent metal cation</name>
        <dbReference type="ChEBI" id="CHEBI:60240"/>
    </ligand>
</feature>
<dbReference type="InterPro" id="IPR034660">
    <property type="entry name" value="DinB/YfiT-like"/>
</dbReference>
<organism evidence="4 6">
    <name type="scientific">Bosea thiooxidans</name>
    <dbReference type="NCBI Taxonomy" id="53254"/>
    <lineage>
        <taxon>Bacteria</taxon>
        <taxon>Pseudomonadati</taxon>
        <taxon>Pseudomonadota</taxon>
        <taxon>Alphaproteobacteria</taxon>
        <taxon>Hyphomicrobiales</taxon>
        <taxon>Boseaceae</taxon>
        <taxon>Bosea</taxon>
    </lineage>
</organism>
<dbReference type="Proteomes" id="UP000051562">
    <property type="component" value="Unassembled WGS sequence"/>
</dbReference>
<dbReference type="STRING" id="53254.SAMN05660750_01924"/>
<feature type="binding site" evidence="3">
    <location>
        <position position="50"/>
    </location>
    <ligand>
        <name>a divalent metal cation</name>
        <dbReference type="ChEBI" id="CHEBI:60240"/>
    </ligand>
</feature>
<reference evidence="5 7" key="2">
    <citation type="submission" date="2017-02" db="EMBL/GenBank/DDBJ databases">
        <authorList>
            <person name="Peterson S.W."/>
        </authorList>
    </citation>
    <scope>NUCLEOTIDE SEQUENCE [LARGE SCALE GENOMIC DNA]</scope>
    <source>
        <strain evidence="5 7">DSM 9653</strain>
    </source>
</reference>
<dbReference type="Proteomes" id="UP000190130">
    <property type="component" value="Unassembled WGS sequence"/>
</dbReference>
<dbReference type="AlphaFoldDB" id="A0A0Q3I5E0"/>
<dbReference type="GO" id="GO:0046872">
    <property type="term" value="F:metal ion binding"/>
    <property type="evidence" value="ECO:0007669"/>
    <property type="project" value="UniProtKB-KW"/>
</dbReference>
<feature type="binding site" evidence="3">
    <location>
        <position position="141"/>
    </location>
    <ligand>
        <name>a divalent metal cation</name>
        <dbReference type="ChEBI" id="CHEBI:60240"/>
    </ligand>
</feature>
<reference evidence="4 6" key="1">
    <citation type="submission" date="2015-10" db="EMBL/GenBank/DDBJ databases">
        <title>Draft genome of Bosea thiooxidans.</title>
        <authorList>
            <person name="Wang X."/>
        </authorList>
    </citation>
    <scope>NUCLEOTIDE SEQUENCE [LARGE SCALE GENOMIC DNA]</scope>
    <source>
        <strain evidence="4 6">CGMCC 9174</strain>
    </source>
</reference>
<sequence length="168" mass="19134">MVDPAYVRTMARYNAWQNRSLMAAADGLTDEARKLDRGAFFKSIHGTFNHILWGDETWLSRLTGSEKPAVSGRDSAIYFEGWAQFCARRRQRDQAILDWAESVEANWLRGTLIWYSGAAGREIGRPRAFVIAHFFNHQTHHRGQIHAMLTAAGAKPDDTDLFLVDEPR</sequence>
<dbReference type="EMBL" id="FUYX01000004">
    <property type="protein sequence ID" value="SKB69466.1"/>
    <property type="molecule type" value="Genomic_DNA"/>
</dbReference>
<comment type="similarity">
    <text evidence="1">Belongs to the DinB family.</text>
</comment>
<dbReference type="PANTHER" id="PTHR37302">
    <property type="entry name" value="SLR1116 PROTEIN"/>
    <property type="match status" value="1"/>
</dbReference>
<evidence type="ECO:0000313" key="5">
    <source>
        <dbReference type="EMBL" id="SKB69466.1"/>
    </source>
</evidence>
<dbReference type="Pfam" id="PF05163">
    <property type="entry name" value="DinB"/>
    <property type="match status" value="1"/>
</dbReference>
<dbReference type="SUPFAM" id="SSF109854">
    <property type="entry name" value="DinB/YfiT-like putative metalloenzymes"/>
    <property type="match status" value="1"/>
</dbReference>
<keyword evidence="2 3" id="KW-0479">Metal-binding</keyword>
<evidence type="ECO:0000256" key="1">
    <source>
        <dbReference type="ARBA" id="ARBA00008635"/>
    </source>
</evidence>
<name>A0A0Q3I5E0_9HYPH</name>